<evidence type="ECO:0000313" key="9">
    <source>
        <dbReference type="Proteomes" id="UP001174691"/>
    </source>
</evidence>
<organism evidence="8 9">
    <name type="scientific">Coniochaeta hoffmannii</name>
    <dbReference type="NCBI Taxonomy" id="91930"/>
    <lineage>
        <taxon>Eukaryota</taxon>
        <taxon>Fungi</taxon>
        <taxon>Dikarya</taxon>
        <taxon>Ascomycota</taxon>
        <taxon>Pezizomycotina</taxon>
        <taxon>Sordariomycetes</taxon>
        <taxon>Sordariomycetidae</taxon>
        <taxon>Coniochaetales</taxon>
        <taxon>Coniochaetaceae</taxon>
        <taxon>Coniochaeta</taxon>
    </lineage>
</organism>
<feature type="site" description="Important for catalytic activity, responsible for pKa modulation of the active site Glu and correct orientation of both the proton donor and substrate" evidence="5">
    <location>
        <position position="148"/>
    </location>
</feature>
<dbReference type="CDD" id="cd08999">
    <property type="entry name" value="GH43_ABN-like"/>
    <property type="match status" value="1"/>
</dbReference>
<dbReference type="PANTHER" id="PTHR42812:SF5">
    <property type="entry name" value="ENDO-ARABINASE"/>
    <property type="match status" value="1"/>
</dbReference>
<feature type="active site" description="Proton donor" evidence="4">
    <location>
        <position position="220"/>
    </location>
</feature>
<keyword evidence="9" id="KW-1185">Reference proteome</keyword>
<dbReference type="InterPro" id="IPR023296">
    <property type="entry name" value="Glyco_hydro_beta-prop_sf"/>
</dbReference>
<feature type="chain" id="PRO_5041285471" evidence="7">
    <location>
        <begin position="20"/>
        <end position="321"/>
    </location>
</feature>
<evidence type="ECO:0000256" key="6">
    <source>
        <dbReference type="RuleBase" id="RU361187"/>
    </source>
</evidence>
<name>A0AA38RMK1_9PEZI</name>
<evidence type="ECO:0000256" key="7">
    <source>
        <dbReference type="SAM" id="SignalP"/>
    </source>
</evidence>
<comment type="caution">
    <text evidence="8">The sequence shown here is derived from an EMBL/GenBank/DDBJ whole genome shotgun (WGS) entry which is preliminary data.</text>
</comment>
<reference evidence="8" key="1">
    <citation type="submission" date="2022-07" db="EMBL/GenBank/DDBJ databases">
        <title>Fungi with potential for degradation of polypropylene.</title>
        <authorList>
            <person name="Gostincar C."/>
        </authorList>
    </citation>
    <scope>NUCLEOTIDE SEQUENCE</scope>
    <source>
        <strain evidence="8">EXF-13287</strain>
    </source>
</reference>
<evidence type="ECO:0000256" key="4">
    <source>
        <dbReference type="PIRSR" id="PIRSR606710-1"/>
    </source>
</evidence>
<evidence type="ECO:0000256" key="3">
    <source>
        <dbReference type="ARBA" id="ARBA00023295"/>
    </source>
</evidence>
<gene>
    <name evidence="8" type="ORF">NKR19_g4913</name>
</gene>
<evidence type="ECO:0000313" key="8">
    <source>
        <dbReference type="EMBL" id="KAJ9151512.1"/>
    </source>
</evidence>
<dbReference type="GO" id="GO:0005975">
    <property type="term" value="P:carbohydrate metabolic process"/>
    <property type="evidence" value="ECO:0007669"/>
    <property type="project" value="InterPro"/>
</dbReference>
<dbReference type="Gene3D" id="2.115.10.20">
    <property type="entry name" value="Glycosyl hydrolase domain, family 43"/>
    <property type="match status" value="1"/>
</dbReference>
<evidence type="ECO:0000256" key="2">
    <source>
        <dbReference type="ARBA" id="ARBA00022801"/>
    </source>
</evidence>
<dbReference type="Pfam" id="PF04616">
    <property type="entry name" value="Glyco_hydro_43"/>
    <property type="match status" value="1"/>
</dbReference>
<dbReference type="SUPFAM" id="SSF75005">
    <property type="entry name" value="Arabinanase/levansucrase/invertase"/>
    <property type="match status" value="1"/>
</dbReference>
<dbReference type="InterPro" id="IPR006710">
    <property type="entry name" value="Glyco_hydro_43"/>
</dbReference>
<feature type="active site" description="Proton acceptor" evidence="4">
    <location>
        <position position="31"/>
    </location>
</feature>
<feature type="signal peptide" evidence="7">
    <location>
        <begin position="1"/>
        <end position="19"/>
    </location>
</feature>
<dbReference type="InterPro" id="IPR051795">
    <property type="entry name" value="Glycosyl_Hydrlase_43"/>
</dbReference>
<accession>A0AA38RMK1</accession>
<keyword evidence="3 6" id="KW-0326">Glycosidase</keyword>
<dbReference type="GO" id="GO:0004553">
    <property type="term" value="F:hydrolase activity, hydrolyzing O-glycosyl compounds"/>
    <property type="evidence" value="ECO:0007669"/>
    <property type="project" value="InterPro"/>
</dbReference>
<dbReference type="PANTHER" id="PTHR42812">
    <property type="entry name" value="BETA-XYLOSIDASE"/>
    <property type="match status" value="1"/>
</dbReference>
<proteinExistence type="inferred from homology"/>
<evidence type="ECO:0000256" key="5">
    <source>
        <dbReference type="PIRSR" id="PIRSR606710-2"/>
    </source>
</evidence>
<sequence length="321" mass="33571">MWFLSLVSGVALLAGLASATPAKVLNKDFPDPAIIKDPNSSNWYSFATAGNGKKVQVASAPAVTGPWTWLNVDPLTSAGAWALNQDIWAPDVRYLADRKQFVMYYAAPYAANSRFHCVGAAVATSITGPYSPVSDPIACPTAQGGAIDPNGYFDVATNTRWIVYKVDGNAIGHGGSCGNSVEPLVSTPIMMQQLAADGATKVGGPFQILDRGQYDGPLIEAPSLIKASDGTYVLFFSSNCYSTTLYDISYATSPNLSGPYTKSSAPLLVTGNYGLTAPGGASSVDGGGQLFFHANCPDVGGSGRCMYETSFKVANNVVTIT</sequence>
<keyword evidence="2 6" id="KW-0378">Hydrolase</keyword>
<evidence type="ECO:0000256" key="1">
    <source>
        <dbReference type="ARBA" id="ARBA00009865"/>
    </source>
</evidence>
<dbReference type="Proteomes" id="UP001174691">
    <property type="component" value="Unassembled WGS sequence"/>
</dbReference>
<protein>
    <submittedName>
        <fullName evidence="8">Glycosyl hydrolase family 43 protein</fullName>
    </submittedName>
</protein>
<keyword evidence="7" id="KW-0732">Signal</keyword>
<comment type="similarity">
    <text evidence="1 6">Belongs to the glycosyl hydrolase 43 family.</text>
</comment>
<dbReference type="EMBL" id="JANBVN010000064">
    <property type="protein sequence ID" value="KAJ9151512.1"/>
    <property type="molecule type" value="Genomic_DNA"/>
</dbReference>
<dbReference type="AlphaFoldDB" id="A0AA38RMK1"/>